<sequence>MSHLTTYTSYEGYGERSKKNLWYSQAVRIGETIECSGQGGWDRETDKIPTELNAQIAKAFDNVEHTVKTAGGRGWEDVYFVRSYHVAMNDEAMATMVKCLKQYAPNHQPAWTAIGVAKLAFDDMRVEIEVRAHVPADRK</sequence>
<gene>
    <name evidence="1" type="ORF">GLAREA_11732</name>
</gene>
<dbReference type="GeneID" id="19470773"/>
<dbReference type="OrthoDB" id="309640at2759"/>
<dbReference type="KEGG" id="glz:GLAREA_11732"/>
<dbReference type="Proteomes" id="UP000016922">
    <property type="component" value="Unassembled WGS sequence"/>
</dbReference>
<protein>
    <submittedName>
        <fullName evidence="1">YjgF-like protein</fullName>
    </submittedName>
</protein>
<dbReference type="PANTHER" id="PTHR11803:SF39">
    <property type="entry name" value="2-IMINOBUTANOATE_2-IMINOPROPANOATE DEAMINASE"/>
    <property type="match status" value="1"/>
</dbReference>
<accession>S3CZ76</accession>
<dbReference type="GO" id="GO:0019239">
    <property type="term" value="F:deaminase activity"/>
    <property type="evidence" value="ECO:0007669"/>
    <property type="project" value="TreeGrafter"/>
</dbReference>
<dbReference type="RefSeq" id="XP_008088066.1">
    <property type="nucleotide sequence ID" value="XM_008089875.1"/>
</dbReference>
<evidence type="ECO:0000313" key="1">
    <source>
        <dbReference type="EMBL" id="EPE25151.1"/>
    </source>
</evidence>
<dbReference type="SUPFAM" id="SSF55298">
    <property type="entry name" value="YjgF-like"/>
    <property type="match status" value="1"/>
</dbReference>
<dbReference type="OMA" id="PMDDEAM"/>
<dbReference type="PANTHER" id="PTHR11803">
    <property type="entry name" value="2-IMINOBUTANOATE/2-IMINOPROPANOATE DEAMINASE RIDA"/>
    <property type="match status" value="1"/>
</dbReference>
<dbReference type="Pfam" id="PF01042">
    <property type="entry name" value="Ribonuc_L-PSP"/>
    <property type="match status" value="1"/>
</dbReference>
<dbReference type="AlphaFoldDB" id="S3CZ76"/>
<dbReference type="InterPro" id="IPR035959">
    <property type="entry name" value="RutC-like_sf"/>
</dbReference>
<dbReference type="eggNOG" id="ENOG502S1PE">
    <property type="taxonomic scope" value="Eukaryota"/>
</dbReference>
<proteinExistence type="predicted"/>
<keyword evidence="2" id="KW-1185">Reference proteome</keyword>
<dbReference type="GO" id="GO:0005829">
    <property type="term" value="C:cytosol"/>
    <property type="evidence" value="ECO:0007669"/>
    <property type="project" value="TreeGrafter"/>
</dbReference>
<dbReference type="GO" id="GO:0005739">
    <property type="term" value="C:mitochondrion"/>
    <property type="evidence" value="ECO:0007669"/>
    <property type="project" value="TreeGrafter"/>
</dbReference>
<evidence type="ECO:0000313" key="2">
    <source>
        <dbReference type="Proteomes" id="UP000016922"/>
    </source>
</evidence>
<dbReference type="InterPro" id="IPR006175">
    <property type="entry name" value="YjgF/YER057c/UK114"/>
</dbReference>
<organism evidence="1 2">
    <name type="scientific">Glarea lozoyensis (strain ATCC 20868 / MF5171)</name>
    <dbReference type="NCBI Taxonomy" id="1116229"/>
    <lineage>
        <taxon>Eukaryota</taxon>
        <taxon>Fungi</taxon>
        <taxon>Dikarya</taxon>
        <taxon>Ascomycota</taxon>
        <taxon>Pezizomycotina</taxon>
        <taxon>Leotiomycetes</taxon>
        <taxon>Helotiales</taxon>
        <taxon>Helotiaceae</taxon>
        <taxon>Glarea</taxon>
    </lineage>
</organism>
<reference evidence="1 2" key="1">
    <citation type="journal article" date="2013" name="BMC Genomics">
        <title>Genomics-driven discovery of the pneumocandin biosynthetic gene cluster in the fungus Glarea lozoyensis.</title>
        <authorList>
            <person name="Chen L."/>
            <person name="Yue Q."/>
            <person name="Zhang X."/>
            <person name="Xiang M."/>
            <person name="Wang C."/>
            <person name="Li S."/>
            <person name="Che Y."/>
            <person name="Ortiz-Lopez F.J."/>
            <person name="Bills G.F."/>
            <person name="Liu X."/>
            <person name="An Z."/>
        </authorList>
    </citation>
    <scope>NUCLEOTIDE SEQUENCE [LARGE SCALE GENOMIC DNA]</scope>
    <source>
        <strain evidence="2">ATCC 20868 / MF5171</strain>
    </source>
</reference>
<dbReference type="EMBL" id="KE145372">
    <property type="protein sequence ID" value="EPE25151.1"/>
    <property type="molecule type" value="Genomic_DNA"/>
</dbReference>
<dbReference type="CDD" id="cd06152">
    <property type="entry name" value="YjgF_YER057c_UK114_like_4"/>
    <property type="match status" value="1"/>
</dbReference>
<dbReference type="HOGENOM" id="CLU_100715_1_1_1"/>
<name>S3CZ76_GLAL2</name>
<dbReference type="Gene3D" id="3.30.1330.40">
    <property type="entry name" value="RutC-like"/>
    <property type="match status" value="1"/>
</dbReference>